<dbReference type="RefSeq" id="XP_043136255.1">
    <property type="nucleotide sequence ID" value="XM_043278480.1"/>
</dbReference>
<evidence type="ECO:0000313" key="1">
    <source>
        <dbReference type="EMBL" id="BCR87733.1"/>
    </source>
</evidence>
<keyword evidence="2" id="KW-1185">Reference proteome</keyword>
<accession>A0A7R7VN40</accession>
<dbReference type="KEGG" id="ache:ACHE_40297S"/>
<organism evidence="1 2">
    <name type="scientific">Aspergillus chevalieri</name>
    <name type="common">Eurotium chevalieri</name>
    <dbReference type="NCBI Taxonomy" id="182096"/>
    <lineage>
        <taxon>Eukaryota</taxon>
        <taxon>Fungi</taxon>
        <taxon>Dikarya</taxon>
        <taxon>Ascomycota</taxon>
        <taxon>Pezizomycotina</taxon>
        <taxon>Eurotiomycetes</taxon>
        <taxon>Eurotiomycetidae</taxon>
        <taxon>Eurotiales</taxon>
        <taxon>Aspergillaceae</taxon>
        <taxon>Aspergillus</taxon>
        <taxon>Aspergillus subgen. Aspergillus</taxon>
    </lineage>
</organism>
<dbReference type="GeneID" id="66982092"/>
<reference evidence="1" key="2">
    <citation type="submission" date="2021-02" db="EMBL/GenBank/DDBJ databases">
        <title>Aspergillus chevalieri M1 genome sequence.</title>
        <authorList>
            <person name="Kadooka C."/>
            <person name="Mori K."/>
            <person name="Futagami T."/>
        </authorList>
    </citation>
    <scope>NUCLEOTIDE SEQUENCE</scope>
    <source>
        <strain evidence="1">M1</strain>
    </source>
</reference>
<protein>
    <submittedName>
        <fullName evidence="1">Uncharacterized protein</fullName>
    </submittedName>
</protein>
<dbReference type="EMBL" id="AP024419">
    <property type="protein sequence ID" value="BCR87733.1"/>
    <property type="molecule type" value="Genomic_DNA"/>
</dbReference>
<reference evidence="1" key="1">
    <citation type="submission" date="2021-01" db="EMBL/GenBank/DDBJ databases">
        <authorList>
            <consortium name="Aspergillus chevalieri M1 genome sequencing consortium"/>
            <person name="Kazuki M."/>
            <person name="Futagami T."/>
        </authorList>
    </citation>
    <scope>NUCLEOTIDE SEQUENCE</scope>
    <source>
        <strain evidence="1">M1</strain>
    </source>
</reference>
<proteinExistence type="predicted"/>
<evidence type="ECO:0000313" key="2">
    <source>
        <dbReference type="Proteomes" id="UP000637239"/>
    </source>
</evidence>
<name>A0A7R7VN40_ASPCH</name>
<dbReference type="AlphaFoldDB" id="A0A7R7VN40"/>
<dbReference type="Proteomes" id="UP000637239">
    <property type="component" value="Chromosome 4"/>
</dbReference>
<gene>
    <name evidence="1" type="ORF">ACHE_40297S</name>
</gene>
<sequence>MPIAILTMHPPLSNPTEPNSILNLIQPLNITMDVSFFEESSRLKSNQILRQVQSIHTVTEDLITELQTTLGEGKFVVDKFKVRPQEWHDWYKANRRLREVVEYDSLKQYIIVKGKPGPLHDAVTATFKKFFEDLQDLMYGLNRHQTTTRKPVQEIPFLALEIGICESTNKLLQNAEHLLTRTTNRKNAVIVVDIQERRPPPIRSFKQFDLSADDIKAFGLSQVTDAITKWYQRNKNPLVGEFSVGVYFCYPEGETVTIYKGDLPTTGNGSIGKARKPIGNAAAIPYGRLLPALQRKREIMFPVPVDELLGELQKTLTWVLPHYRAERKAIELKKRLAKRRISKV</sequence>